<name>A0ABS2CGV5_9MICO</name>
<reference evidence="4" key="1">
    <citation type="submission" date="2021-02" db="EMBL/GenBank/DDBJ databases">
        <title>Phycicoccus sp. MQZ13P-5T, whole genome shotgun sequence.</title>
        <authorList>
            <person name="Tuo L."/>
        </authorList>
    </citation>
    <scope>NUCLEOTIDE SEQUENCE</scope>
    <source>
        <strain evidence="4">MQZ13P-5</strain>
    </source>
</reference>
<dbReference type="Pfam" id="PF00436">
    <property type="entry name" value="SSB"/>
    <property type="match status" value="1"/>
</dbReference>
<dbReference type="Gene3D" id="2.40.50.140">
    <property type="entry name" value="Nucleic acid-binding proteins"/>
    <property type="match status" value="1"/>
</dbReference>
<dbReference type="RefSeq" id="WP_204129586.1">
    <property type="nucleotide sequence ID" value="NZ_JAFDVD010000003.1"/>
</dbReference>
<dbReference type="InterPro" id="IPR012340">
    <property type="entry name" value="NA-bd_OB-fold"/>
</dbReference>
<dbReference type="EMBL" id="JAFDVD010000003">
    <property type="protein sequence ID" value="MBM6399108.1"/>
    <property type="molecule type" value="Genomic_DNA"/>
</dbReference>
<feature type="compositionally biased region" description="Low complexity" evidence="3">
    <location>
        <begin position="155"/>
        <end position="166"/>
    </location>
</feature>
<dbReference type="PROSITE" id="PS50935">
    <property type="entry name" value="SSB"/>
    <property type="match status" value="1"/>
</dbReference>
<dbReference type="GO" id="GO:0003677">
    <property type="term" value="F:DNA binding"/>
    <property type="evidence" value="ECO:0007669"/>
    <property type="project" value="UniProtKB-KW"/>
</dbReference>
<dbReference type="InterPro" id="IPR000424">
    <property type="entry name" value="Primosome_PriB/ssb"/>
</dbReference>
<sequence>MYETYVTVQGRLVADPVVKQGRSGAFTVFRVAQSERHPDRSEPGRWTDSEPSFYDVSVFRGMGENAARSLRKGHPVVVTGKQRIRQFRRDDGSMGATVELFADSLGHDLRWGVTHYTRNGDLAPALPGGPGPDGFGDPEHDAYVVRDEPGVGVPGAAAAAVAEQPALDSGPLVRPDDERAA</sequence>
<evidence type="ECO:0000256" key="1">
    <source>
        <dbReference type="ARBA" id="ARBA00023125"/>
    </source>
</evidence>
<evidence type="ECO:0000256" key="3">
    <source>
        <dbReference type="SAM" id="MobiDB-lite"/>
    </source>
</evidence>
<dbReference type="CDD" id="cd04496">
    <property type="entry name" value="SSB_OBF"/>
    <property type="match status" value="1"/>
</dbReference>
<evidence type="ECO:0000256" key="2">
    <source>
        <dbReference type="PROSITE-ProRule" id="PRU00252"/>
    </source>
</evidence>
<gene>
    <name evidence="4" type="ORF">JQN70_01755</name>
</gene>
<proteinExistence type="predicted"/>
<accession>A0ABS2CGV5</accession>
<evidence type="ECO:0000313" key="5">
    <source>
        <dbReference type="Proteomes" id="UP001430172"/>
    </source>
</evidence>
<keyword evidence="1 2" id="KW-0238">DNA-binding</keyword>
<dbReference type="SUPFAM" id="SSF50249">
    <property type="entry name" value="Nucleic acid-binding proteins"/>
    <property type="match status" value="1"/>
</dbReference>
<feature type="region of interest" description="Disordered" evidence="3">
    <location>
        <begin position="155"/>
        <end position="181"/>
    </location>
</feature>
<dbReference type="Proteomes" id="UP001430172">
    <property type="component" value="Unassembled WGS sequence"/>
</dbReference>
<keyword evidence="5" id="KW-1185">Reference proteome</keyword>
<organism evidence="4 5">
    <name type="scientific">Phycicoccus sonneratiae</name>
    <dbReference type="NCBI Taxonomy" id="2807628"/>
    <lineage>
        <taxon>Bacteria</taxon>
        <taxon>Bacillati</taxon>
        <taxon>Actinomycetota</taxon>
        <taxon>Actinomycetes</taxon>
        <taxon>Micrococcales</taxon>
        <taxon>Intrasporangiaceae</taxon>
        <taxon>Phycicoccus</taxon>
    </lineage>
</organism>
<evidence type="ECO:0000313" key="4">
    <source>
        <dbReference type="EMBL" id="MBM6399108.1"/>
    </source>
</evidence>
<protein>
    <submittedName>
        <fullName evidence="4">Single-stranded DNA-binding protein</fullName>
    </submittedName>
</protein>
<comment type="caution">
    <text evidence="4">The sequence shown here is derived from an EMBL/GenBank/DDBJ whole genome shotgun (WGS) entry which is preliminary data.</text>
</comment>